<dbReference type="PANTHER" id="PTHR11699">
    <property type="entry name" value="ALDEHYDE DEHYDROGENASE-RELATED"/>
    <property type="match status" value="1"/>
</dbReference>
<dbReference type="InterPro" id="IPR029510">
    <property type="entry name" value="Ald_DH_CS_GLU"/>
</dbReference>
<feature type="compositionally biased region" description="Basic and acidic residues" evidence="6">
    <location>
        <begin position="11"/>
        <end position="30"/>
    </location>
</feature>
<protein>
    <submittedName>
        <fullName evidence="8">Aldehyde dehydrogenase family protein</fullName>
    </submittedName>
</protein>
<evidence type="ECO:0000256" key="4">
    <source>
        <dbReference type="PROSITE-ProRule" id="PRU10007"/>
    </source>
</evidence>
<dbReference type="FunFam" id="3.40.309.10:FF:000012">
    <property type="entry name" value="Betaine aldehyde dehydrogenase"/>
    <property type="match status" value="1"/>
</dbReference>
<dbReference type="Pfam" id="PF00171">
    <property type="entry name" value="Aldedh"/>
    <property type="match status" value="1"/>
</dbReference>
<dbReference type="Proteomes" id="UP001596395">
    <property type="component" value="Unassembled WGS sequence"/>
</dbReference>
<evidence type="ECO:0000259" key="7">
    <source>
        <dbReference type="Pfam" id="PF00171"/>
    </source>
</evidence>
<name>A0ABD5VII8_9EURY</name>
<evidence type="ECO:0000313" key="8">
    <source>
        <dbReference type="EMBL" id="MFC6953274.1"/>
    </source>
</evidence>
<evidence type="ECO:0000256" key="5">
    <source>
        <dbReference type="RuleBase" id="RU003345"/>
    </source>
</evidence>
<comment type="similarity">
    <text evidence="1 5">Belongs to the aldehyde dehydrogenase family.</text>
</comment>
<dbReference type="GO" id="GO:0016491">
    <property type="term" value="F:oxidoreductase activity"/>
    <property type="evidence" value="ECO:0007669"/>
    <property type="project" value="UniProtKB-KW"/>
</dbReference>
<dbReference type="InterPro" id="IPR016161">
    <property type="entry name" value="Ald_DH/histidinol_DH"/>
</dbReference>
<dbReference type="InterPro" id="IPR016160">
    <property type="entry name" value="Ald_DH_CS_CYS"/>
</dbReference>
<evidence type="ECO:0000256" key="1">
    <source>
        <dbReference type="ARBA" id="ARBA00009986"/>
    </source>
</evidence>
<evidence type="ECO:0000256" key="3">
    <source>
        <dbReference type="ARBA" id="ARBA00023002"/>
    </source>
</evidence>
<dbReference type="PROSITE" id="PS00687">
    <property type="entry name" value="ALDEHYDE_DEHYDR_GLU"/>
    <property type="match status" value="1"/>
</dbReference>
<evidence type="ECO:0000313" key="9">
    <source>
        <dbReference type="Proteomes" id="UP001596395"/>
    </source>
</evidence>
<feature type="compositionally biased region" description="Polar residues" evidence="6">
    <location>
        <begin position="1"/>
        <end position="10"/>
    </location>
</feature>
<dbReference type="Gene3D" id="3.40.309.10">
    <property type="entry name" value="Aldehyde Dehydrogenase, Chain A, domain 2"/>
    <property type="match status" value="1"/>
</dbReference>
<comment type="subunit">
    <text evidence="2">Homotetramer.</text>
</comment>
<dbReference type="InterPro" id="IPR015590">
    <property type="entry name" value="Aldehyde_DH_dom"/>
</dbReference>
<organism evidence="8 9">
    <name type="scientific">Halorubellus litoreus</name>
    <dbReference type="NCBI Taxonomy" id="755308"/>
    <lineage>
        <taxon>Archaea</taxon>
        <taxon>Methanobacteriati</taxon>
        <taxon>Methanobacteriota</taxon>
        <taxon>Stenosarchaea group</taxon>
        <taxon>Halobacteria</taxon>
        <taxon>Halobacteriales</taxon>
        <taxon>Halorubellaceae</taxon>
        <taxon>Halorubellus</taxon>
    </lineage>
</organism>
<reference evidence="8 9" key="1">
    <citation type="journal article" date="2019" name="Int. J. Syst. Evol. Microbiol.">
        <title>The Global Catalogue of Microorganisms (GCM) 10K type strain sequencing project: providing services to taxonomists for standard genome sequencing and annotation.</title>
        <authorList>
            <consortium name="The Broad Institute Genomics Platform"/>
            <consortium name="The Broad Institute Genome Sequencing Center for Infectious Disease"/>
            <person name="Wu L."/>
            <person name="Ma J."/>
        </authorList>
    </citation>
    <scope>NUCLEOTIDE SEQUENCE [LARGE SCALE GENOMIC DNA]</scope>
    <source>
        <strain evidence="8 9">GX26</strain>
    </source>
</reference>
<dbReference type="FunFam" id="3.40.605.10:FF:000026">
    <property type="entry name" value="Aldehyde dehydrogenase, putative"/>
    <property type="match status" value="1"/>
</dbReference>
<dbReference type="FunFam" id="3.40.605.10:FF:000007">
    <property type="entry name" value="NAD/NADP-dependent betaine aldehyde dehydrogenase"/>
    <property type="match status" value="1"/>
</dbReference>
<comment type="caution">
    <text evidence="8">The sequence shown here is derived from an EMBL/GenBank/DDBJ whole genome shotgun (WGS) entry which is preliminary data.</text>
</comment>
<keyword evidence="9" id="KW-1185">Reference proteome</keyword>
<dbReference type="SUPFAM" id="SSF53720">
    <property type="entry name" value="ALDH-like"/>
    <property type="match status" value="1"/>
</dbReference>
<proteinExistence type="inferred from homology"/>
<sequence>MSLDDSAQSSAERKSAIKQRHDQTASEVLPEHRELYIGGEWVQSASGETFDTTDPTTGQTLASVQAGNAEDVDRAVAAAWDAYDDVYSGYSDADRQAMLEAMADAVEENQEAFARLESLDNGKPITEARIDMTLVADHFRYFAGIARSHEGRTKGTDDSRHVQTLREPYGVVGQIIPWNFPLLMAAWKLGPALAAGNAVVLKPAEETPLSILKLMAETEDVIPDGVVNVVTGFGPDAGEPLSNHSDIRKLAFTGSTEIGKEVMKSAADNVTDITLELGGKSPLVVFPDADLEQAVQTTTTAIFFNTGECCCAGSRLFVHEDIKAEFLDELAAAAEDMVVDDPLLESTDLGPKVTAEQVERTMGYIEEAERSGAAFVTGGSQPDDEALSDGCFVAPTLIDGIDHDNKAVQEEIFGPVQEVFTWSDYDEMIELANDVDYGLAAGVITEDLTKAHRTAKDIEAGNIWVNTYNDFPAGQPFGGYKQSGIGRETAAEAVEHYTQTKTVNISLD</sequence>
<dbReference type="PROSITE" id="PS00070">
    <property type="entry name" value="ALDEHYDE_DEHYDR_CYS"/>
    <property type="match status" value="1"/>
</dbReference>
<dbReference type="InterPro" id="IPR016162">
    <property type="entry name" value="Ald_DH_N"/>
</dbReference>
<dbReference type="InterPro" id="IPR016163">
    <property type="entry name" value="Ald_DH_C"/>
</dbReference>
<dbReference type="RefSeq" id="WP_336350236.1">
    <property type="nucleotide sequence ID" value="NZ_JAZAQL010000002.1"/>
</dbReference>
<gene>
    <name evidence="8" type="ORF">ACFQGB_10400</name>
</gene>
<evidence type="ECO:0000256" key="6">
    <source>
        <dbReference type="SAM" id="MobiDB-lite"/>
    </source>
</evidence>
<feature type="region of interest" description="Disordered" evidence="6">
    <location>
        <begin position="1"/>
        <end position="30"/>
    </location>
</feature>
<accession>A0ABD5VII8</accession>
<evidence type="ECO:0000256" key="2">
    <source>
        <dbReference type="ARBA" id="ARBA00011881"/>
    </source>
</evidence>
<feature type="domain" description="Aldehyde dehydrogenase" evidence="7">
    <location>
        <begin position="41"/>
        <end position="503"/>
    </location>
</feature>
<dbReference type="EMBL" id="JBHSXN010000002">
    <property type="protein sequence ID" value="MFC6953274.1"/>
    <property type="molecule type" value="Genomic_DNA"/>
</dbReference>
<feature type="active site" evidence="4">
    <location>
        <position position="276"/>
    </location>
</feature>
<dbReference type="AlphaFoldDB" id="A0ABD5VII8"/>
<keyword evidence="3 5" id="KW-0560">Oxidoreductase</keyword>
<dbReference type="Gene3D" id="3.40.605.10">
    <property type="entry name" value="Aldehyde Dehydrogenase, Chain A, domain 1"/>
    <property type="match status" value="1"/>
</dbReference>